<evidence type="ECO:0000313" key="1">
    <source>
        <dbReference type="EMBL" id="GAF85981.1"/>
    </source>
</evidence>
<proteinExistence type="predicted"/>
<gene>
    <name evidence="1" type="ORF">S01H1_28623</name>
</gene>
<name>X0TFC1_9ZZZZ</name>
<sequence>PRERPDMREVAQELRAWQSLAEQPIPPTDVSDVVNQIKLLSKPLFDSQDRMSRSVKEARRLTKQLLLDFEPMAKELEKTGLRYNKPSNNGKNLLEGSGLQETQYGTFGVTVSMYTPNPPGHIFECGIMIQVLDDTRHHLYAAYHIREFGRETKPVHSTTAEVKAGSAVEQQQLDQMVELLYTNLKNSLQQFAMLLE</sequence>
<accession>X0TFC1</accession>
<protein>
    <submittedName>
        <fullName evidence="1">Uncharacterized protein</fullName>
    </submittedName>
</protein>
<dbReference type="EMBL" id="BARS01017503">
    <property type="protein sequence ID" value="GAF85981.1"/>
    <property type="molecule type" value="Genomic_DNA"/>
</dbReference>
<organism evidence="1">
    <name type="scientific">marine sediment metagenome</name>
    <dbReference type="NCBI Taxonomy" id="412755"/>
    <lineage>
        <taxon>unclassified sequences</taxon>
        <taxon>metagenomes</taxon>
        <taxon>ecological metagenomes</taxon>
    </lineage>
</organism>
<dbReference type="AlphaFoldDB" id="X0TFC1"/>
<comment type="caution">
    <text evidence="1">The sequence shown here is derived from an EMBL/GenBank/DDBJ whole genome shotgun (WGS) entry which is preliminary data.</text>
</comment>
<feature type="non-terminal residue" evidence="1">
    <location>
        <position position="1"/>
    </location>
</feature>
<reference evidence="1" key="1">
    <citation type="journal article" date="2014" name="Front. Microbiol.">
        <title>High frequency of phylogenetically diverse reductive dehalogenase-homologous genes in deep subseafloor sedimentary metagenomes.</title>
        <authorList>
            <person name="Kawai M."/>
            <person name="Futagami T."/>
            <person name="Toyoda A."/>
            <person name="Takaki Y."/>
            <person name="Nishi S."/>
            <person name="Hori S."/>
            <person name="Arai W."/>
            <person name="Tsubouchi T."/>
            <person name="Morono Y."/>
            <person name="Uchiyama I."/>
            <person name="Ito T."/>
            <person name="Fujiyama A."/>
            <person name="Inagaki F."/>
            <person name="Takami H."/>
        </authorList>
    </citation>
    <scope>NUCLEOTIDE SEQUENCE</scope>
    <source>
        <strain evidence="1">Expedition CK06-06</strain>
    </source>
</reference>